<evidence type="ECO:0000256" key="6">
    <source>
        <dbReference type="ARBA" id="ARBA00022679"/>
    </source>
</evidence>
<comment type="pathway">
    <text evidence="3">Protein modification; protein glycosylation.</text>
</comment>
<dbReference type="GO" id="GO:0046872">
    <property type="term" value="F:metal ion binding"/>
    <property type="evidence" value="ECO:0007669"/>
    <property type="project" value="UniProtKB-KW"/>
</dbReference>
<dbReference type="GO" id="GO:0000139">
    <property type="term" value="C:Golgi membrane"/>
    <property type="evidence" value="ECO:0007669"/>
    <property type="project" value="UniProtKB-SubCell"/>
</dbReference>
<dbReference type="AlphaFoldDB" id="A0AAN9Z291"/>
<dbReference type="SUPFAM" id="SSF53448">
    <property type="entry name" value="Nucleotide-diphospho-sugar transferases"/>
    <property type="match status" value="1"/>
</dbReference>
<evidence type="ECO:0000256" key="13">
    <source>
        <dbReference type="ARBA" id="ARBA00023136"/>
    </source>
</evidence>
<comment type="similarity">
    <text evidence="4">Belongs to the glycosyltransferase 2 family. GalNAc-T subfamily.</text>
</comment>
<evidence type="ECO:0000256" key="16">
    <source>
        <dbReference type="ARBA" id="ARBA00044237"/>
    </source>
</evidence>
<dbReference type="EMBL" id="JAZDUA010000290">
    <property type="protein sequence ID" value="KAK7862021.1"/>
    <property type="molecule type" value="Genomic_DNA"/>
</dbReference>
<dbReference type="Pfam" id="PF02709">
    <property type="entry name" value="Glyco_transf_7C"/>
    <property type="match status" value="1"/>
</dbReference>
<dbReference type="PROSITE" id="PS50231">
    <property type="entry name" value="RICIN_B_LECTIN"/>
    <property type="match status" value="1"/>
</dbReference>
<evidence type="ECO:0000256" key="14">
    <source>
        <dbReference type="ARBA" id="ARBA00023157"/>
    </source>
</evidence>
<dbReference type="InterPro" id="IPR035992">
    <property type="entry name" value="Ricin_B-like_lectins"/>
</dbReference>
<protein>
    <recommendedName>
        <fullName evidence="17">Protein-UDP acetylgalactosaminyltransferase 7</fullName>
    </recommendedName>
    <alternativeName>
        <fullName evidence="16">UDP-GalNAc:polypeptide N-acetylgalactosaminyltransferase 7</fullName>
    </alternativeName>
</protein>
<accession>A0AAN9Z291</accession>
<evidence type="ECO:0000256" key="15">
    <source>
        <dbReference type="ARBA" id="ARBA00023211"/>
    </source>
</evidence>
<dbReference type="Gene3D" id="2.80.10.50">
    <property type="match status" value="1"/>
</dbReference>
<dbReference type="InterPro" id="IPR000772">
    <property type="entry name" value="Ricin_B_lectin"/>
</dbReference>
<dbReference type="Pfam" id="PF00652">
    <property type="entry name" value="Ricin_B_lectin"/>
    <property type="match status" value="1"/>
</dbReference>
<dbReference type="PANTHER" id="PTHR11675:SF68">
    <property type="entry name" value="N-ACETYLGALACTOSAMINYLTRANSFERASE 7"/>
    <property type="match status" value="1"/>
</dbReference>
<keyword evidence="13" id="KW-0472">Membrane</keyword>
<evidence type="ECO:0000256" key="10">
    <source>
        <dbReference type="ARBA" id="ARBA00022968"/>
    </source>
</evidence>
<proteinExistence type="inferred from homology"/>
<keyword evidence="20" id="KW-1185">Reference proteome</keyword>
<evidence type="ECO:0000256" key="3">
    <source>
        <dbReference type="ARBA" id="ARBA00004922"/>
    </source>
</evidence>
<organism evidence="19 20">
    <name type="scientific">Gryllus longicercus</name>
    <dbReference type="NCBI Taxonomy" id="2509291"/>
    <lineage>
        <taxon>Eukaryota</taxon>
        <taxon>Metazoa</taxon>
        <taxon>Ecdysozoa</taxon>
        <taxon>Arthropoda</taxon>
        <taxon>Hexapoda</taxon>
        <taxon>Insecta</taxon>
        <taxon>Pterygota</taxon>
        <taxon>Neoptera</taxon>
        <taxon>Polyneoptera</taxon>
        <taxon>Orthoptera</taxon>
        <taxon>Ensifera</taxon>
        <taxon>Gryllidea</taxon>
        <taxon>Grylloidea</taxon>
        <taxon>Gryllidae</taxon>
        <taxon>Gryllinae</taxon>
        <taxon>Gryllus</taxon>
    </lineage>
</organism>
<sequence length="351" mass="41437">MDAHCEVNVNWLPPLLEPIYRDRTVMTVPIIDVIDLNNFRYHSENHNGDYRGGFDWSLLYEKHKLTAQQEKSRKYKSEPYDSPTHAGGLLAIDRNFFLRLEAYDPGLLIWGGENMELSFKIWQCGGSIKWVPCSRVGHVYRKFLPYDFGQRKKGPLDLYNYKRVVETWFDPKHKEYFYTRVPLARFLDHGDISKQLSLKKRLRCKSFQWYMENVANDIIPDLPRNMHWGELRNLGTNSCMDSTLFGPPSLMKMMPCHGYGHTQLIRLNVEGQLAVTEYCIDGDQENITLVSCSSRVADGPWSYYESTHFLIHRPKKLCLVQQPATHRLFLRPCHKNNNYHKWIFQTLRPWW</sequence>
<dbReference type="InterPro" id="IPR029044">
    <property type="entry name" value="Nucleotide-diphossugar_trans"/>
</dbReference>
<evidence type="ECO:0000256" key="11">
    <source>
        <dbReference type="ARBA" id="ARBA00022989"/>
    </source>
</evidence>
<dbReference type="GO" id="GO:0030246">
    <property type="term" value="F:carbohydrate binding"/>
    <property type="evidence" value="ECO:0007669"/>
    <property type="project" value="UniProtKB-KW"/>
</dbReference>
<keyword evidence="12" id="KW-0333">Golgi apparatus</keyword>
<keyword evidence="5" id="KW-0328">Glycosyltransferase</keyword>
<evidence type="ECO:0000256" key="8">
    <source>
        <dbReference type="ARBA" id="ARBA00022723"/>
    </source>
</evidence>
<comment type="cofactor">
    <cofactor evidence="1">
        <name>Mn(2+)</name>
        <dbReference type="ChEBI" id="CHEBI:29035"/>
    </cofactor>
</comment>
<evidence type="ECO:0000256" key="5">
    <source>
        <dbReference type="ARBA" id="ARBA00022676"/>
    </source>
</evidence>
<reference evidence="19 20" key="1">
    <citation type="submission" date="2024-03" db="EMBL/GenBank/DDBJ databases">
        <title>The genome assembly and annotation of the cricket Gryllus longicercus Weissman &amp; Gray.</title>
        <authorList>
            <person name="Szrajer S."/>
            <person name="Gray D."/>
            <person name="Ylla G."/>
        </authorList>
    </citation>
    <scope>NUCLEOTIDE SEQUENCE [LARGE SCALE GENOMIC DNA]</scope>
    <source>
        <strain evidence="19">DAG 2021-001</strain>
        <tissue evidence="19">Whole body minus gut</tissue>
    </source>
</reference>
<dbReference type="PANTHER" id="PTHR11675">
    <property type="entry name" value="N-ACETYLGALACTOSAMINYLTRANSFERASE"/>
    <property type="match status" value="1"/>
</dbReference>
<dbReference type="GO" id="GO:0006493">
    <property type="term" value="P:protein O-linked glycosylation"/>
    <property type="evidence" value="ECO:0007669"/>
    <property type="project" value="TreeGrafter"/>
</dbReference>
<evidence type="ECO:0000313" key="19">
    <source>
        <dbReference type="EMBL" id="KAK7862021.1"/>
    </source>
</evidence>
<keyword evidence="6" id="KW-0808">Transferase</keyword>
<evidence type="ECO:0000313" key="20">
    <source>
        <dbReference type="Proteomes" id="UP001378592"/>
    </source>
</evidence>
<evidence type="ECO:0000256" key="9">
    <source>
        <dbReference type="ARBA" id="ARBA00022734"/>
    </source>
</evidence>
<keyword evidence="14" id="KW-1015">Disulfide bond</keyword>
<evidence type="ECO:0000256" key="17">
    <source>
        <dbReference type="ARBA" id="ARBA00044259"/>
    </source>
</evidence>
<feature type="domain" description="Ricin B lectin" evidence="18">
    <location>
        <begin position="228"/>
        <end position="345"/>
    </location>
</feature>
<dbReference type="Proteomes" id="UP001378592">
    <property type="component" value="Unassembled WGS sequence"/>
</dbReference>
<keyword evidence="11" id="KW-1133">Transmembrane helix</keyword>
<gene>
    <name evidence="19" type="ORF">R5R35_002160</name>
</gene>
<dbReference type="InterPro" id="IPR027791">
    <property type="entry name" value="Galactosyl_T_C"/>
</dbReference>
<keyword evidence="8" id="KW-0479">Metal-binding</keyword>
<evidence type="ECO:0000259" key="18">
    <source>
        <dbReference type="SMART" id="SM00458"/>
    </source>
</evidence>
<comment type="subcellular location">
    <subcellularLocation>
        <location evidence="2">Golgi apparatus membrane</location>
        <topology evidence="2">Single-pass type II membrane protein</topology>
    </subcellularLocation>
</comment>
<dbReference type="Gene3D" id="3.90.550.10">
    <property type="entry name" value="Spore Coat Polysaccharide Biosynthesis Protein SpsA, Chain A"/>
    <property type="match status" value="1"/>
</dbReference>
<keyword evidence="15" id="KW-0464">Manganese</keyword>
<keyword evidence="10" id="KW-0735">Signal-anchor</keyword>
<dbReference type="GO" id="GO:0004653">
    <property type="term" value="F:polypeptide N-acetylgalactosaminyltransferase activity"/>
    <property type="evidence" value="ECO:0007669"/>
    <property type="project" value="TreeGrafter"/>
</dbReference>
<dbReference type="SMART" id="SM00458">
    <property type="entry name" value="RICIN"/>
    <property type="match status" value="1"/>
</dbReference>
<dbReference type="FunFam" id="2.80.10.50:FF:000019">
    <property type="entry name" value="Polypeptide N-acetylgalactosaminyltransferase"/>
    <property type="match status" value="1"/>
</dbReference>
<evidence type="ECO:0000256" key="12">
    <source>
        <dbReference type="ARBA" id="ARBA00023034"/>
    </source>
</evidence>
<keyword evidence="7" id="KW-0812">Transmembrane</keyword>
<evidence type="ECO:0000256" key="4">
    <source>
        <dbReference type="ARBA" id="ARBA00005680"/>
    </source>
</evidence>
<dbReference type="SUPFAM" id="SSF50370">
    <property type="entry name" value="Ricin B-like lectins"/>
    <property type="match status" value="1"/>
</dbReference>
<keyword evidence="9" id="KW-0430">Lectin</keyword>
<name>A0AAN9Z291_9ORTH</name>
<evidence type="ECO:0000256" key="1">
    <source>
        <dbReference type="ARBA" id="ARBA00001936"/>
    </source>
</evidence>
<comment type="caution">
    <text evidence="19">The sequence shown here is derived from an EMBL/GenBank/DDBJ whole genome shotgun (WGS) entry which is preliminary data.</text>
</comment>
<evidence type="ECO:0000256" key="2">
    <source>
        <dbReference type="ARBA" id="ARBA00004323"/>
    </source>
</evidence>
<evidence type="ECO:0000256" key="7">
    <source>
        <dbReference type="ARBA" id="ARBA00022692"/>
    </source>
</evidence>